<dbReference type="CDD" id="cd16442">
    <property type="entry name" value="BPL"/>
    <property type="match status" value="1"/>
</dbReference>
<dbReference type="InterPro" id="IPR004408">
    <property type="entry name" value="Biotin_CoA_COase_ligase"/>
</dbReference>
<dbReference type="Proteomes" id="UP000501316">
    <property type="component" value="Chromosome"/>
</dbReference>
<evidence type="ECO:0000313" key="8">
    <source>
        <dbReference type="EMBL" id="QKO30662.1"/>
    </source>
</evidence>
<dbReference type="Pfam" id="PF02237">
    <property type="entry name" value="BPL_C"/>
    <property type="match status" value="1"/>
</dbReference>
<dbReference type="PANTHER" id="PTHR12835">
    <property type="entry name" value="BIOTIN PROTEIN LIGASE"/>
    <property type="match status" value="1"/>
</dbReference>
<dbReference type="InterPro" id="IPR008988">
    <property type="entry name" value="Transcriptional_repressor_C"/>
</dbReference>
<proteinExistence type="predicted"/>
<keyword evidence="10" id="KW-1185">Reference proteome</keyword>
<evidence type="ECO:0000313" key="10">
    <source>
        <dbReference type="Proteomes" id="UP000509623"/>
    </source>
</evidence>
<dbReference type="NCBIfam" id="TIGR00121">
    <property type="entry name" value="birA_ligase"/>
    <property type="match status" value="1"/>
</dbReference>
<evidence type="ECO:0000313" key="9">
    <source>
        <dbReference type="Proteomes" id="UP000501316"/>
    </source>
</evidence>
<keyword evidence="3" id="KW-0067">ATP-binding</keyword>
<name>A0A859DS86_9FIRM</name>
<dbReference type="PROSITE" id="PS51733">
    <property type="entry name" value="BPL_LPL_CATALYTIC"/>
    <property type="match status" value="1"/>
</dbReference>
<dbReference type="EC" id="6.3.4.15" evidence="5"/>
<dbReference type="Gene3D" id="3.30.930.10">
    <property type="entry name" value="Bira Bifunctional Protein, Domain 2"/>
    <property type="match status" value="1"/>
</dbReference>
<reference evidence="8" key="2">
    <citation type="journal article" date="2021" name="Appl. Environ. Microbiol.">
        <title>Adaptability of a Caproate-Producing Bacterium Contributes to Its Dominance in an Anaerobic Fermentation System.</title>
        <authorList>
            <person name="Wang H."/>
            <person name="Gu Y."/>
            <person name="Zhou W."/>
            <person name="Zhao D."/>
            <person name="Qiao Z."/>
            <person name="Zheng J."/>
            <person name="Gao J."/>
            <person name="Chen X."/>
            <person name="Ren C."/>
            <person name="Xu Y."/>
        </authorList>
    </citation>
    <scope>NUCLEOTIDE SEQUENCE</scope>
    <source>
        <strain evidence="8">JNU-WLY1368</strain>
    </source>
</reference>
<dbReference type="EMBL" id="CP046051">
    <property type="protein sequence ID" value="QKN24325.1"/>
    <property type="molecule type" value="Genomic_DNA"/>
</dbReference>
<dbReference type="GO" id="GO:0009249">
    <property type="term" value="P:protein lipoylation"/>
    <property type="evidence" value="ECO:0007669"/>
    <property type="project" value="UniProtKB-ARBA"/>
</dbReference>
<dbReference type="RefSeq" id="WP_174193408.1">
    <property type="nucleotide sequence ID" value="NZ_CP046051.1"/>
</dbReference>
<dbReference type="KEGG" id="clf:GJQ69_07405"/>
<evidence type="ECO:0000256" key="4">
    <source>
        <dbReference type="ARBA" id="ARBA00023267"/>
    </source>
</evidence>
<evidence type="ECO:0000256" key="5">
    <source>
        <dbReference type="ARBA" id="ARBA00024227"/>
    </source>
</evidence>
<dbReference type="AlphaFoldDB" id="A0A859DS86"/>
<keyword evidence="2" id="KW-0547">Nucleotide-binding</keyword>
<protein>
    <recommendedName>
        <fullName evidence="5">biotin--[biotin carboxyl-carrier protein] ligase</fullName>
        <ecNumber evidence="5">6.3.4.15</ecNumber>
    </recommendedName>
</protein>
<dbReference type="PANTHER" id="PTHR12835:SF5">
    <property type="entry name" value="BIOTIN--PROTEIN LIGASE"/>
    <property type="match status" value="1"/>
</dbReference>
<evidence type="ECO:0000313" key="7">
    <source>
        <dbReference type="EMBL" id="QKN24325.1"/>
    </source>
</evidence>
<dbReference type="GO" id="GO:0005524">
    <property type="term" value="F:ATP binding"/>
    <property type="evidence" value="ECO:0007669"/>
    <property type="project" value="UniProtKB-KW"/>
</dbReference>
<keyword evidence="1 7" id="KW-0436">Ligase</keyword>
<keyword evidence="4" id="KW-0092">Biotin</keyword>
<evidence type="ECO:0000256" key="1">
    <source>
        <dbReference type="ARBA" id="ARBA00022598"/>
    </source>
</evidence>
<dbReference type="InterPro" id="IPR003142">
    <property type="entry name" value="BPL_C"/>
</dbReference>
<evidence type="ECO:0000256" key="2">
    <source>
        <dbReference type="ARBA" id="ARBA00022741"/>
    </source>
</evidence>
<feature type="domain" description="BPL/LPL catalytic" evidence="6">
    <location>
        <begin position="22"/>
        <end position="199"/>
    </location>
</feature>
<dbReference type="GO" id="GO:0004077">
    <property type="term" value="F:biotin--[biotin carboxyl-carrier protein] ligase activity"/>
    <property type="evidence" value="ECO:0007669"/>
    <property type="project" value="UniProtKB-EC"/>
</dbReference>
<dbReference type="SUPFAM" id="SSF55681">
    <property type="entry name" value="Class II aaRS and biotin synthetases"/>
    <property type="match status" value="1"/>
</dbReference>
<dbReference type="GO" id="GO:0005737">
    <property type="term" value="C:cytoplasm"/>
    <property type="evidence" value="ECO:0007669"/>
    <property type="project" value="TreeGrafter"/>
</dbReference>
<reference evidence="9 10" key="1">
    <citation type="submission" date="2019-11" db="EMBL/GenBank/DDBJ databases">
        <authorList>
            <person name="Ren C."/>
            <person name="Wang H."/>
            <person name="Xu Y."/>
        </authorList>
    </citation>
    <scope>NUCLEOTIDE SEQUENCE [LARGE SCALE GENOMIC DNA]</scope>
    <source>
        <strain evidence="10">JNU-WLY1368</strain>
        <strain evidence="7 9">LBM 19010</strain>
    </source>
</reference>
<dbReference type="EMBL" id="CP046161">
    <property type="protein sequence ID" value="QKO30662.1"/>
    <property type="molecule type" value="Genomic_DNA"/>
</dbReference>
<dbReference type="SUPFAM" id="SSF50037">
    <property type="entry name" value="C-terminal domain of transcriptional repressors"/>
    <property type="match status" value="1"/>
</dbReference>
<dbReference type="Gene3D" id="2.30.30.100">
    <property type="match status" value="1"/>
</dbReference>
<gene>
    <name evidence="7" type="ORF">GJQ69_07405</name>
    <name evidence="8" type="ORF">GKP14_06405</name>
</gene>
<evidence type="ECO:0000256" key="3">
    <source>
        <dbReference type="ARBA" id="ARBA00022840"/>
    </source>
</evidence>
<sequence length="262" mass="27873">MSTDISLTPQAVRQGLCTHTLGQTVRCLQTTVSTNEDVKEAARSGAPDGMVVTAEHQTGGKGRLGRSWDSPQNGGLYFTILLRGAHLPQAVTMVPLLSGFAVCTALRKSFSADARIKWPNDVVIGSRKVCGILCEGGTDASGSSWAISGIGVNVNNPAFPPELQKRATSLLLETGQQYTRCAVLQRILEKMEPLLESGSLPESYAPLCVSLGRQVSYFRGKQKYTGTACSITPAGELLVRLPDGQTETVNSGEVTVQGIYGE</sequence>
<organism evidence="7 9">
    <name type="scientific">Caproicibacterium lactatifermentans</name>
    <dbReference type="NCBI Taxonomy" id="2666138"/>
    <lineage>
        <taxon>Bacteria</taxon>
        <taxon>Bacillati</taxon>
        <taxon>Bacillota</taxon>
        <taxon>Clostridia</taxon>
        <taxon>Eubacteriales</taxon>
        <taxon>Oscillospiraceae</taxon>
        <taxon>Caproicibacterium</taxon>
    </lineage>
</organism>
<dbReference type="GO" id="GO:0016740">
    <property type="term" value="F:transferase activity"/>
    <property type="evidence" value="ECO:0007669"/>
    <property type="project" value="UniProtKB-ARBA"/>
</dbReference>
<accession>A0A859DS86</accession>
<dbReference type="Proteomes" id="UP000509623">
    <property type="component" value="Chromosome"/>
</dbReference>
<dbReference type="InterPro" id="IPR045864">
    <property type="entry name" value="aa-tRNA-synth_II/BPL/LPL"/>
</dbReference>
<evidence type="ECO:0000259" key="6">
    <source>
        <dbReference type="PROSITE" id="PS51733"/>
    </source>
</evidence>
<dbReference type="Pfam" id="PF03099">
    <property type="entry name" value="BPL_LplA_LipB"/>
    <property type="match status" value="1"/>
</dbReference>
<reference evidence="8" key="3">
    <citation type="journal article" date="2022" name="Int. J. Syst. Evol. Microbiol.">
        <title>Caproicibacterium lactatifermentans sp. nov., isolated from pit clay used for the production of Chinese strong aroma-type liquor.</title>
        <authorList>
            <person name="Wang H."/>
            <person name="Gu Y."/>
            <person name="Zhao D."/>
            <person name="Qiao Z."/>
            <person name="Zheng J."/>
            <person name="Gao J."/>
            <person name="Ren C."/>
            <person name="Xu Y."/>
        </authorList>
    </citation>
    <scope>NUCLEOTIDE SEQUENCE</scope>
    <source>
        <strain evidence="8">JNU-WLY1368</strain>
    </source>
</reference>
<dbReference type="InterPro" id="IPR004143">
    <property type="entry name" value="BPL_LPL_catalytic"/>
</dbReference>